<gene>
    <name evidence="1" type="ORF">AN396_02340</name>
</gene>
<evidence type="ECO:0000313" key="2">
    <source>
        <dbReference type="Proteomes" id="UP000188605"/>
    </source>
</evidence>
<sequence>MILEPLVQKELDKIFDELSLKVFRECIDISLEGQPPLLPNQKALPIHIPKEHVEQWVTQAIGGDSVGAGSHPIDVIKETYKFRFGIDVKMLSCEVSEDGNLKNEQSGETSLAQNFKSIGANLDTLFEEEKYDEIVYAWSTILKDKLSTAQQEFKLNEIYYIFILRADTVFYLCGTKVNIKNISAMKPNNKITLTTIGIDNLIDKKFGNGKIYKSKKRLELRLNPKYWVDNNYVKKFDNKFKYPVADLRKDLNS</sequence>
<reference evidence="1" key="1">
    <citation type="submission" date="2016-08" db="EMBL/GenBank/DDBJ databases">
        <authorList>
            <person name="Ngugi D.K."/>
            <person name="Miyake S."/>
            <person name="Stingl U."/>
        </authorList>
    </citation>
    <scope>NUCLEOTIDE SEQUENCE</scope>
    <source>
        <strain evidence="1">SCG-B11WGA-EpuloA1</strain>
    </source>
</reference>
<dbReference type="Proteomes" id="UP000188605">
    <property type="component" value="Unassembled WGS sequence"/>
</dbReference>
<name>A0ACC8XFE6_9FIRM</name>
<comment type="caution">
    <text evidence="1">The sequence shown here is derived from an EMBL/GenBank/DDBJ whole genome shotgun (WGS) entry which is preliminary data.</text>
</comment>
<organism evidence="1 2">
    <name type="scientific">Candidatus Epulonipiscium fishelsonii</name>
    <dbReference type="NCBI Taxonomy" id="77094"/>
    <lineage>
        <taxon>Bacteria</taxon>
        <taxon>Bacillati</taxon>
        <taxon>Bacillota</taxon>
        <taxon>Clostridia</taxon>
        <taxon>Lachnospirales</taxon>
        <taxon>Lachnospiraceae</taxon>
        <taxon>Candidatus Epulonipiscium</taxon>
    </lineage>
</organism>
<protein>
    <submittedName>
        <fullName evidence="1">Uncharacterized protein</fullName>
    </submittedName>
</protein>
<proteinExistence type="predicted"/>
<evidence type="ECO:0000313" key="1">
    <source>
        <dbReference type="EMBL" id="ONI42146.1"/>
    </source>
</evidence>
<keyword evidence="2" id="KW-1185">Reference proteome</keyword>
<dbReference type="EMBL" id="LJDB01000020">
    <property type="protein sequence ID" value="ONI42146.1"/>
    <property type="molecule type" value="Genomic_DNA"/>
</dbReference>
<accession>A0ACC8XFE6</accession>